<feature type="transmembrane region" description="Helical" evidence="7">
    <location>
        <begin position="493"/>
        <end position="513"/>
    </location>
</feature>
<dbReference type="PROSITE" id="PS50850">
    <property type="entry name" value="MFS"/>
    <property type="match status" value="1"/>
</dbReference>
<dbReference type="eggNOG" id="KOG0255">
    <property type="taxonomic scope" value="Eukaryota"/>
</dbReference>
<dbReference type="GO" id="GO:0016020">
    <property type="term" value="C:membrane"/>
    <property type="evidence" value="ECO:0007669"/>
    <property type="project" value="UniProtKB-SubCell"/>
</dbReference>
<keyword evidence="4 7" id="KW-0472">Membrane</keyword>
<evidence type="ECO:0000256" key="7">
    <source>
        <dbReference type="SAM" id="Phobius"/>
    </source>
</evidence>
<sequence>MADSSNPPHSSRQHSHNGDDRSATPQRTTLRQQVERHITAASENQVEEKQTDPSRHSSSSDDSDSNSEHSASVLHGLRSSRSRSLSRTVSEVRDGIENRRDLERGEELDLEKTPTTRTARDPNLVTWDGPNDPGNPKQWSMKRKWAAVFCISCFTLLSPVSSSMVAPALEAIGSDLNITSSFEKALALSIFVLAYAVGPLAWGPLSELYGRVIVLQLTNLFYMFFNLGCGLAQTKSQMIAFRFLAGLGGSAPLAIGGGVLGDLFEAEQRGKAISIYSLMPLLGPAIGPIAGGFITQNTTWRWIFYSTTILTAVIQSIGFFVLQETFAPVLLTRRKKRLIKETGNTALHTDFDHPDRTIVRTLGIAFTRPFRLLGTQPLVQCLALYMMYLYGLMYLVLSTFPTLWTGEYGESVGISGLNYISLGLGFFIGAQTCAPLQDRIYAALKRRYVPDGGPGRPEFRVPMMIPGAVLVPMGLIIYGWTSQYHTHWIWPNIGATLFSAGVIIGFQCIQGFLVDTYTRYAASAVAAATVLRSLAGFGFPLFAPSLYNKLDYGWGNTLLALLGVVIGWPGPLLLWKFGPRLRKKSQYAAG</sequence>
<feature type="transmembrane region" description="Helical" evidence="7">
    <location>
        <begin position="554"/>
        <end position="575"/>
    </location>
</feature>
<dbReference type="InterPro" id="IPR011701">
    <property type="entry name" value="MFS"/>
</dbReference>
<feature type="transmembrane region" description="Helical" evidence="7">
    <location>
        <begin position="273"/>
        <end position="296"/>
    </location>
</feature>
<feature type="compositionally biased region" description="Low complexity" evidence="6">
    <location>
        <begin position="68"/>
        <end position="89"/>
    </location>
</feature>
<protein>
    <submittedName>
        <fullName evidence="9">Major facilitator superfamily transporter</fullName>
    </submittedName>
</protein>
<organism evidence="9 10">
    <name type="scientific">Colletotrichum fioriniae PJ7</name>
    <dbReference type="NCBI Taxonomy" id="1445577"/>
    <lineage>
        <taxon>Eukaryota</taxon>
        <taxon>Fungi</taxon>
        <taxon>Dikarya</taxon>
        <taxon>Ascomycota</taxon>
        <taxon>Pezizomycotina</taxon>
        <taxon>Sordariomycetes</taxon>
        <taxon>Hypocreomycetidae</taxon>
        <taxon>Glomerellales</taxon>
        <taxon>Glomerellaceae</taxon>
        <taxon>Colletotrichum</taxon>
        <taxon>Colletotrichum acutatum species complex</taxon>
    </lineage>
</organism>
<gene>
    <name evidence="9" type="ORF">CFIO01_09019</name>
</gene>
<dbReference type="PANTHER" id="PTHR23502:SF60">
    <property type="entry name" value="MAJOR FACILITATOR SUPERFAMILY (MFS) PROFILE DOMAIN-CONTAINING PROTEIN-RELATED"/>
    <property type="match status" value="1"/>
</dbReference>
<name>A0A010SDH2_9PEZI</name>
<dbReference type="PANTHER" id="PTHR23502">
    <property type="entry name" value="MAJOR FACILITATOR SUPERFAMILY"/>
    <property type="match status" value="1"/>
</dbReference>
<feature type="compositionally biased region" description="Basic and acidic residues" evidence="6">
    <location>
        <begin position="46"/>
        <end position="59"/>
    </location>
</feature>
<feature type="region of interest" description="Disordered" evidence="6">
    <location>
        <begin position="1"/>
        <end position="133"/>
    </location>
</feature>
<feature type="compositionally biased region" description="Polar residues" evidence="6">
    <location>
        <begin position="23"/>
        <end position="32"/>
    </location>
</feature>
<accession>A0A010SDH2</accession>
<evidence type="ECO:0000256" key="3">
    <source>
        <dbReference type="ARBA" id="ARBA00022989"/>
    </source>
</evidence>
<evidence type="ECO:0000256" key="5">
    <source>
        <dbReference type="ARBA" id="ARBA00023180"/>
    </source>
</evidence>
<dbReference type="FunFam" id="1.20.1250.20:FF:000011">
    <property type="entry name" value="MFS multidrug transporter, putative"/>
    <property type="match status" value="1"/>
</dbReference>
<dbReference type="KEGG" id="cfj:CFIO01_09019"/>
<comment type="subcellular location">
    <subcellularLocation>
        <location evidence="1">Membrane</location>
        <topology evidence="1">Multi-pass membrane protein</topology>
    </subcellularLocation>
</comment>
<dbReference type="EMBL" id="JARH01000272">
    <property type="protein sequence ID" value="EXF82808.1"/>
    <property type="molecule type" value="Genomic_DNA"/>
</dbReference>
<evidence type="ECO:0000259" key="8">
    <source>
        <dbReference type="PROSITE" id="PS50850"/>
    </source>
</evidence>
<evidence type="ECO:0000313" key="10">
    <source>
        <dbReference type="Proteomes" id="UP000020467"/>
    </source>
</evidence>
<evidence type="ECO:0000256" key="1">
    <source>
        <dbReference type="ARBA" id="ARBA00004141"/>
    </source>
</evidence>
<keyword evidence="10" id="KW-1185">Reference proteome</keyword>
<evidence type="ECO:0000256" key="4">
    <source>
        <dbReference type="ARBA" id="ARBA00023136"/>
    </source>
</evidence>
<dbReference type="SUPFAM" id="SSF103473">
    <property type="entry name" value="MFS general substrate transporter"/>
    <property type="match status" value="1"/>
</dbReference>
<feature type="transmembrane region" description="Helical" evidence="7">
    <location>
        <begin position="239"/>
        <end position="261"/>
    </location>
</feature>
<dbReference type="Proteomes" id="UP000020467">
    <property type="component" value="Unassembled WGS sequence"/>
</dbReference>
<keyword evidence="3 7" id="KW-1133">Transmembrane helix</keyword>
<feature type="transmembrane region" description="Helical" evidence="7">
    <location>
        <begin position="302"/>
        <end position="331"/>
    </location>
</feature>
<feature type="transmembrane region" description="Helical" evidence="7">
    <location>
        <begin position="463"/>
        <end position="481"/>
    </location>
</feature>
<dbReference type="InterPro" id="IPR020846">
    <property type="entry name" value="MFS_dom"/>
</dbReference>
<dbReference type="CDD" id="cd17323">
    <property type="entry name" value="MFS_Tpo1_MDR_like"/>
    <property type="match status" value="1"/>
</dbReference>
<dbReference type="AlphaFoldDB" id="A0A010SDH2"/>
<feature type="compositionally biased region" description="Basic and acidic residues" evidence="6">
    <location>
        <begin position="90"/>
        <end position="120"/>
    </location>
</feature>
<evidence type="ECO:0000256" key="6">
    <source>
        <dbReference type="SAM" id="MobiDB-lite"/>
    </source>
</evidence>
<feature type="transmembrane region" description="Helical" evidence="7">
    <location>
        <begin position="145"/>
        <end position="165"/>
    </location>
</feature>
<feature type="domain" description="Major facilitator superfamily (MFS) profile" evidence="8">
    <location>
        <begin position="147"/>
        <end position="582"/>
    </location>
</feature>
<feature type="transmembrane region" description="Helical" evidence="7">
    <location>
        <begin position="520"/>
        <end position="542"/>
    </location>
</feature>
<dbReference type="Pfam" id="PF07690">
    <property type="entry name" value="MFS_1"/>
    <property type="match status" value="1"/>
</dbReference>
<dbReference type="InterPro" id="IPR036259">
    <property type="entry name" value="MFS_trans_sf"/>
</dbReference>
<reference evidence="9 10" key="1">
    <citation type="submission" date="2014-02" db="EMBL/GenBank/DDBJ databases">
        <title>The genome sequence of Colletotrichum fioriniae PJ7.</title>
        <authorList>
            <person name="Baroncelli R."/>
            <person name="Thon M.R."/>
        </authorList>
    </citation>
    <scope>NUCLEOTIDE SEQUENCE [LARGE SCALE GENOMIC DNA]</scope>
    <source>
        <strain evidence="9 10">PJ7</strain>
    </source>
</reference>
<dbReference type="HOGENOM" id="CLU_008455_1_3_1"/>
<feature type="transmembrane region" description="Helical" evidence="7">
    <location>
        <begin position="378"/>
        <end position="397"/>
    </location>
</feature>
<keyword evidence="2 7" id="KW-0812">Transmembrane</keyword>
<keyword evidence="5" id="KW-0325">Glycoprotein</keyword>
<feature type="transmembrane region" description="Helical" evidence="7">
    <location>
        <begin position="212"/>
        <end position="233"/>
    </location>
</feature>
<dbReference type="OrthoDB" id="6770063at2759"/>
<dbReference type="GO" id="GO:0022857">
    <property type="term" value="F:transmembrane transporter activity"/>
    <property type="evidence" value="ECO:0007669"/>
    <property type="project" value="InterPro"/>
</dbReference>
<evidence type="ECO:0000313" key="9">
    <source>
        <dbReference type="EMBL" id="EXF82808.1"/>
    </source>
</evidence>
<feature type="compositionally biased region" description="Polar residues" evidence="6">
    <location>
        <begin position="1"/>
        <end position="10"/>
    </location>
</feature>
<feature type="transmembrane region" description="Helical" evidence="7">
    <location>
        <begin position="417"/>
        <end position="436"/>
    </location>
</feature>
<proteinExistence type="predicted"/>
<dbReference type="Gene3D" id="1.20.1250.20">
    <property type="entry name" value="MFS general substrate transporter like domains"/>
    <property type="match status" value="1"/>
</dbReference>
<comment type="caution">
    <text evidence="9">The sequence shown here is derived from an EMBL/GenBank/DDBJ whole genome shotgun (WGS) entry which is preliminary data.</text>
</comment>
<evidence type="ECO:0000256" key="2">
    <source>
        <dbReference type="ARBA" id="ARBA00022692"/>
    </source>
</evidence>
<feature type="transmembrane region" description="Helical" evidence="7">
    <location>
        <begin position="185"/>
        <end position="205"/>
    </location>
</feature>